<comment type="catalytic activity">
    <reaction evidence="8">
        <text>N(6)-acetyl-L-lysyl-[histone] + H2O = L-lysyl-[histone] + acetate</text>
        <dbReference type="Rhea" id="RHEA:58196"/>
        <dbReference type="Rhea" id="RHEA-COMP:9845"/>
        <dbReference type="Rhea" id="RHEA-COMP:11338"/>
        <dbReference type="ChEBI" id="CHEBI:15377"/>
        <dbReference type="ChEBI" id="CHEBI:29969"/>
        <dbReference type="ChEBI" id="CHEBI:30089"/>
        <dbReference type="ChEBI" id="CHEBI:61930"/>
        <dbReference type="EC" id="3.5.1.98"/>
    </reaction>
</comment>
<proteinExistence type="inferred from homology"/>
<dbReference type="Pfam" id="PF00850">
    <property type="entry name" value="Hist_deacetyl"/>
    <property type="match status" value="1"/>
</dbReference>
<feature type="binding site" evidence="11">
    <location>
        <position position="241"/>
    </location>
    <ligand>
        <name>a divalent metal cation</name>
        <dbReference type="ChEBI" id="CHEBI:60240"/>
    </ligand>
</feature>
<dbReference type="GO" id="GO:0141221">
    <property type="term" value="F:histone deacetylase activity, hydrolytic mechanism"/>
    <property type="evidence" value="ECO:0007669"/>
    <property type="project" value="UniProtKB-EC"/>
</dbReference>
<feature type="binding site" evidence="11">
    <location>
        <position position="149"/>
    </location>
    <ligand>
        <name>a divalent metal cation</name>
        <dbReference type="ChEBI" id="CHEBI:60240"/>
    </ligand>
</feature>
<evidence type="ECO:0000313" key="14">
    <source>
        <dbReference type="EMBL" id="KNE70925.1"/>
    </source>
</evidence>
<feature type="binding site" evidence="11">
    <location>
        <position position="147"/>
    </location>
    <ligand>
        <name>a divalent metal cation</name>
        <dbReference type="ChEBI" id="CHEBI:60240"/>
    </ligand>
</feature>
<keyword evidence="3 8" id="KW-0378">Hydrolase</keyword>
<dbReference type="GO" id="GO:0070210">
    <property type="term" value="C:Rpd3L-Expanded complex"/>
    <property type="evidence" value="ECO:0007669"/>
    <property type="project" value="TreeGrafter"/>
</dbReference>
<feature type="binding site" evidence="10">
    <location>
        <position position="280"/>
    </location>
    <ligand>
        <name>substrate</name>
    </ligand>
</feature>
<evidence type="ECO:0000256" key="9">
    <source>
        <dbReference type="PIRSR" id="PIRSR037913-1"/>
    </source>
</evidence>
<name>A0A0L0T873_ALLM3</name>
<keyword evidence="4 8" id="KW-0156">Chromatin regulator</keyword>
<accession>A0A0L0T873</accession>
<keyword evidence="15" id="KW-1185">Reference proteome</keyword>
<dbReference type="PANTHER" id="PTHR10625:SF36">
    <property type="entry name" value="HISTONE DEACETYLASE 3"/>
    <property type="match status" value="1"/>
</dbReference>
<dbReference type="PIRSF" id="PIRSF037913">
    <property type="entry name" value="His_deacetylse_1"/>
    <property type="match status" value="1"/>
</dbReference>
<dbReference type="InterPro" id="IPR023696">
    <property type="entry name" value="Ureohydrolase_dom_sf"/>
</dbReference>
<dbReference type="GO" id="GO:0046872">
    <property type="term" value="F:metal ion binding"/>
    <property type="evidence" value="ECO:0007669"/>
    <property type="project" value="UniProtKB-KW"/>
</dbReference>
<dbReference type="OMA" id="CYETSIC"/>
<dbReference type="EC" id="3.5.1.98" evidence="2 8"/>
<dbReference type="STRING" id="578462.A0A0L0T873"/>
<feature type="region of interest" description="Disordered" evidence="12">
    <location>
        <begin position="479"/>
        <end position="500"/>
    </location>
</feature>
<evidence type="ECO:0000256" key="12">
    <source>
        <dbReference type="SAM" id="MobiDB-lite"/>
    </source>
</evidence>
<keyword evidence="5 8" id="KW-0805">Transcription regulation</keyword>
<dbReference type="EMBL" id="GG745368">
    <property type="protein sequence ID" value="KNE70925.1"/>
    <property type="molecule type" value="Genomic_DNA"/>
</dbReference>
<dbReference type="VEuPathDB" id="FungiDB:AMAG_15016"/>
<dbReference type="InterPro" id="IPR000286">
    <property type="entry name" value="HDACs"/>
</dbReference>
<feature type="compositionally biased region" description="Gly residues" evidence="12">
    <location>
        <begin position="489"/>
        <end position="500"/>
    </location>
</feature>
<comment type="subcellular location">
    <subcellularLocation>
        <location evidence="1 8">Nucleus</location>
    </subcellularLocation>
</comment>
<evidence type="ECO:0000259" key="13">
    <source>
        <dbReference type="Pfam" id="PF00850"/>
    </source>
</evidence>
<dbReference type="Gene3D" id="3.40.800.20">
    <property type="entry name" value="Histone deacetylase domain"/>
    <property type="match status" value="1"/>
</dbReference>
<feature type="compositionally biased region" description="Acidic residues" evidence="12">
    <location>
        <begin position="418"/>
        <end position="437"/>
    </location>
</feature>
<gene>
    <name evidence="14" type="ORF">AMAG_15016</name>
</gene>
<dbReference type="InterPro" id="IPR003084">
    <property type="entry name" value="HDAC_I/II"/>
</dbReference>
<dbReference type="GO" id="GO:0040029">
    <property type="term" value="P:epigenetic regulation of gene expression"/>
    <property type="evidence" value="ECO:0007669"/>
    <property type="project" value="TreeGrafter"/>
</dbReference>
<dbReference type="InterPro" id="IPR037138">
    <property type="entry name" value="His_deacetylse_dom_sf"/>
</dbReference>
<evidence type="ECO:0000256" key="4">
    <source>
        <dbReference type="ARBA" id="ARBA00022853"/>
    </source>
</evidence>
<feature type="active site" description="Proton acceptor" evidence="9">
    <location>
        <position position="112"/>
    </location>
</feature>
<sequence>MKPQRMALTHDLVMCYGLHERLQMFEPRLATEEEMKQFHISDYIDFLRYVTPHNMHAFKDQLQEYNVGDDCPIFEGLYKFCRISSGGSIEAARKINRGESDIAINWSGGLHHAKKVEASGFCYVNDIVLAIMELLRYHQRVVYIDIDVHHGDGVQDAFYMTNRVLTVSFHRFGPTSDGHDFFPGTGSLDQHGEDEGKYHAVNVPLKAGMDDTSYVALFKQVIDRVMEVYRPGAIVMQCGADSLGCDRLGCFCLSIKGHGQCVAHMKRHNVPMVVLGGGGYTVPNVARCWAYETGLLVDADLPNKIPPHASASFYRPDFTLFPKIQDQLRNENSQDDIARIRTAVFEQLQHLEHAPSVQMHAIPPEIDGLTEDGWAEYRDKLADQQADLDARVRLGVIAAARPQTQAAARYAENEFYTDEADQDDDFDGMDVEDDEDDGRAMDVDMNGAPGGQGRARARESSTASDAVFGWADLAGLQDNHLPTHPHAPAGGGAHLGMSGQ</sequence>
<organism evidence="14 15">
    <name type="scientific">Allomyces macrogynus (strain ATCC 38327)</name>
    <name type="common">Allomyces javanicus var. macrogynus</name>
    <dbReference type="NCBI Taxonomy" id="578462"/>
    <lineage>
        <taxon>Eukaryota</taxon>
        <taxon>Fungi</taxon>
        <taxon>Fungi incertae sedis</taxon>
        <taxon>Blastocladiomycota</taxon>
        <taxon>Blastocladiomycetes</taxon>
        <taxon>Blastocladiales</taxon>
        <taxon>Blastocladiaceae</taxon>
        <taxon>Allomyces</taxon>
    </lineage>
</organism>
<dbReference type="Proteomes" id="UP000054350">
    <property type="component" value="Unassembled WGS sequence"/>
</dbReference>
<reference evidence="15" key="2">
    <citation type="submission" date="2009-11" db="EMBL/GenBank/DDBJ databases">
        <title>The Genome Sequence of Allomyces macrogynus strain ATCC 38327.</title>
        <authorList>
            <consortium name="The Broad Institute Genome Sequencing Platform"/>
            <person name="Russ C."/>
            <person name="Cuomo C."/>
            <person name="Shea T."/>
            <person name="Young S.K."/>
            <person name="Zeng Q."/>
            <person name="Koehrsen M."/>
            <person name="Haas B."/>
            <person name="Borodovsky M."/>
            <person name="Guigo R."/>
            <person name="Alvarado L."/>
            <person name="Berlin A."/>
            <person name="Borenstein D."/>
            <person name="Chen Z."/>
            <person name="Engels R."/>
            <person name="Freedman E."/>
            <person name="Gellesch M."/>
            <person name="Goldberg J."/>
            <person name="Griggs A."/>
            <person name="Gujja S."/>
            <person name="Heiman D."/>
            <person name="Hepburn T."/>
            <person name="Howarth C."/>
            <person name="Jen D."/>
            <person name="Larson L."/>
            <person name="Lewis B."/>
            <person name="Mehta T."/>
            <person name="Park D."/>
            <person name="Pearson M."/>
            <person name="Roberts A."/>
            <person name="Saif S."/>
            <person name="Shenoy N."/>
            <person name="Sisk P."/>
            <person name="Stolte C."/>
            <person name="Sykes S."/>
            <person name="Walk T."/>
            <person name="White J."/>
            <person name="Yandava C."/>
            <person name="Burger G."/>
            <person name="Gray M.W."/>
            <person name="Holland P.W.H."/>
            <person name="King N."/>
            <person name="Lang F.B.F."/>
            <person name="Roger A.J."/>
            <person name="Ruiz-Trillo I."/>
            <person name="Lander E."/>
            <person name="Nusbaum C."/>
        </authorList>
    </citation>
    <scope>NUCLEOTIDE SEQUENCE [LARGE SCALE GENOMIC DNA]</scope>
    <source>
        <strain evidence="15">ATCC 38327</strain>
    </source>
</reference>
<dbReference type="OrthoDB" id="1918432at2759"/>
<dbReference type="eggNOG" id="KOG1342">
    <property type="taxonomic scope" value="Eukaryota"/>
</dbReference>
<dbReference type="InterPro" id="IPR023801">
    <property type="entry name" value="His_deacetylse_dom"/>
</dbReference>
<feature type="domain" description="Histone deacetylase" evidence="13">
    <location>
        <begin position="1"/>
        <end position="293"/>
    </location>
</feature>
<keyword evidence="7 8" id="KW-0539">Nucleus</keyword>
<evidence type="ECO:0000256" key="5">
    <source>
        <dbReference type="ARBA" id="ARBA00023015"/>
    </source>
</evidence>
<feature type="region of interest" description="Disordered" evidence="12">
    <location>
        <begin position="418"/>
        <end position="461"/>
    </location>
</feature>
<keyword evidence="6 8" id="KW-0804">Transcription</keyword>
<dbReference type="PRINTS" id="PR01270">
    <property type="entry name" value="HDASUPER"/>
</dbReference>
<dbReference type="SUPFAM" id="SSF52768">
    <property type="entry name" value="Arginase/deacetylase"/>
    <property type="match status" value="1"/>
</dbReference>
<feature type="binding site" evidence="10">
    <location>
        <position position="70"/>
    </location>
    <ligand>
        <name>substrate</name>
    </ligand>
</feature>
<evidence type="ECO:0000313" key="15">
    <source>
        <dbReference type="Proteomes" id="UP000054350"/>
    </source>
</evidence>
<evidence type="ECO:0000256" key="11">
    <source>
        <dbReference type="PIRSR" id="PIRSR037913-3"/>
    </source>
</evidence>
<feature type="binding site" evidence="10">
    <location>
        <position position="120"/>
    </location>
    <ligand>
        <name>substrate</name>
    </ligand>
</feature>
<evidence type="ECO:0000256" key="10">
    <source>
        <dbReference type="PIRSR" id="PIRSR037913-2"/>
    </source>
</evidence>
<evidence type="ECO:0000256" key="8">
    <source>
        <dbReference type="PIRNR" id="PIRNR037913"/>
    </source>
</evidence>
<dbReference type="PRINTS" id="PR01271">
    <property type="entry name" value="HISDACETLASE"/>
</dbReference>
<dbReference type="AlphaFoldDB" id="A0A0L0T873"/>
<evidence type="ECO:0000256" key="3">
    <source>
        <dbReference type="ARBA" id="ARBA00022801"/>
    </source>
</evidence>
<evidence type="ECO:0000256" key="6">
    <source>
        <dbReference type="ARBA" id="ARBA00023163"/>
    </source>
</evidence>
<evidence type="ECO:0000256" key="1">
    <source>
        <dbReference type="ARBA" id="ARBA00004123"/>
    </source>
</evidence>
<dbReference type="PANTHER" id="PTHR10625">
    <property type="entry name" value="HISTONE DEACETYLASE HDAC1-RELATED"/>
    <property type="match status" value="1"/>
</dbReference>
<evidence type="ECO:0000256" key="2">
    <source>
        <dbReference type="ARBA" id="ARBA00012111"/>
    </source>
</evidence>
<keyword evidence="11" id="KW-0479">Metal-binding</keyword>
<comment type="similarity">
    <text evidence="8">Belongs to the histone deacetylase family. HD Type 1 subfamily.</text>
</comment>
<reference evidence="14 15" key="1">
    <citation type="submission" date="2009-11" db="EMBL/GenBank/DDBJ databases">
        <title>Annotation of Allomyces macrogynus ATCC 38327.</title>
        <authorList>
            <consortium name="The Broad Institute Genome Sequencing Platform"/>
            <person name="Russ C."/>
            <person name="Cuomo C."/>
            <person name="Burger G."/>
            <person name="Gray M.W."/>
            <person name="Holland P.W.H."/>
            <person name="King N."/>
            <person name="Lang F.B.F."/>
            <person name="Roger A.J."/>
            <person name="Ruiz-Trillo I."/>
            <person name="Young S.K."/>
            <person name="Zeng Q."/>
            <person name="Gargeya S."/>
            <person name="Fitzgerald M."/>
            <person name="Haas B."/>
            <person name="Abouelleil A."/>
            <person name="Alvarado L."/>
            <person name="Arachchi H.M."/>
            <person name="Berlin A."/>
            <person name="Chapman S.B."/>
            <person name="Gearin G."/>
            <person name="Goldberg J."/>
            <person name="Griggs A."/>
            <person name="Gujja S."/>
            <person name="Hansen M."/>
            <person name="Heiman D."/>
            <person name="Howarth C."/>
            <person name="Larimer J."/>
            <person name="Lui A."/>
            <person name="MacDonald P.J.P."/>
            <person name="McCowen C."/>
            <person name="Montmayeur A."/>
            <person name="Murphy C."/>
            <person name="Neiman D."/>
            <person name="Pearson M."/>
            <person name="Priest M."/>
            <person name="Roberts A."/>
            <person name="Saif S."/>
            <person name="Shea T."/>
            <person name="Sisk P."/>
            <person name="Stolte C."/>
            <person name="Sykes S."/>
            <person name="Wortman J."/>
            <person name="Nusbaum C."/>
            <person name="Birren B."/>
        </authorList>
    </citation>
    <scope>NUCLEOTIDE SEQUENCE [LARGE SCALE GENOMIC DNA]</scope>
    <source>
        <strain evidence="14 15">ATCC 38327</strain>
    </source>
</reference>
<evidence type="ECO:0000256" key="7">
    <source>
        <dbReference type="ARBA" id="ARBA00023242"/>
    </source>
</evidence>
<protein>
    <recommendedName>
        <fullName evidence="2 8">Histone deacetylase</fullName>
        <ecNumber evidence="2 8">3.5.1.98</ecNumber>
    </recommendedName>
</protein>